<evidence type="ECO:0000313" key="2">
    <source>
        <dbReference type="EMBL" id="MBW0524776.1"/>
    </source>
</evidence>
<proteinExistence type="predicted"/>
<reference evidence="2" key="1">
    <citation type="submission" date="2021-03" db="EMBL/GenBank/DDBJ databases">
        <title>Draft genome sequence of rust myrtle Austropuccinia psidii MF-1, a brazilian biotype.</title>
        <authorList>
            <person name="Quecine M.C."/>
            <person name="Pachon D.M.R."/>
            <person name="Bonatelli M.L."/>
            <person name="Correr F.H."/>
            <person name="Franceschini L.M."/>
            <person name="Leite T.F."/>
            <person name="Margarido G.R.A."/>
            <person name="Almeida C.A."/>
            <person name="Ferrarezi J.A."/>
            <person name="Labate C.A."/>
        </authorList>
    </citation>
    <scope>NUCLEOTIDE SEQUENCE</scope>
    <source>
        <strain evidence="2">MF-1</strain>
    </source>
</reference>
<gene>
    <name evidence="2" type="ORF">O181_064491</name>
</gene>
<organism evidence="2 3">
    <name type="scientific">Austropuccinia psidii MF-1</name>
    <dbReference type="NCBI Taxonomy" id="1389203"/>
    <lineage>
        <taxon>Eukaryota</taxon>
        <taxon>Fungi</taxon>
        <taxon>Dikarya</taxon>
        <taxon>Basidiomycota</taxon>
        <taxon>Pucciniomycotina</taxon>
        <taxon>Pucciniomycetes</taxon>
        <taxon>Pucciniales</taxon>
        <taxon>Sphaerophragmiaceae</taxon>
        <taxon>Austropuccinia</taxon>
    </lineage>
</organism>
<protein>
    <submittedName>
        <fullName evidence="2">Uncharacterized protein</fullName>
    </submittedName>
</protein>
<feature type="compositionally biased region" description="Polar residues" evidence="1">
    <location>
        <begin position="1"/>
        <end position="12"/>
    </location>
</feature>
<dbReference type="AlphaFoldDB" id="A0A9Q3EM35"/>
<feature type="compositionally biased region" description="Basic and acidic residues" evidence="1">
    <location>
        <begin position="13"/>
        <end position="22"/>
    </location>
</feature>
<feature type="compositionally biased region" description="Basic and acidic residues" evidence="1">
    <location>
        <begin position="109"/>
        <end position="119"/>
    </location>
</feature>
<dbReference type="EMBL" id="AVOT02031275">
    <property type="protein sequence ID" value="MBW0524776.1"/>
    <property type="molecule type" value="Genomic_DNA"/>
</dbReference>
<name>A0A9Q3EM35_9BASI</name>
<evidence type="ECO:0000256" key="1">
    <source>
        <dbReference type="SAM" id="MobiDB-lite"/>
    </source>
</evidence>
<sequence>MSDSSRYKSYSEGSDRHLHEPLKAVLHGVQGQRLGNVATNPPRSDELLAYPEKFPQIGGNSEIIQWMESTIIQTSNQKDKVLAQQKEGGKKGIILSIFYQKTTSQPASPRREEAQEKQLWKLYSPR</sequence>
<feature type="region of interest" description="Disordered" evidence="1">
    <location>
        <begin position="102"/>
        <end position="126"/>
    </location>
</feature>
<dbReference type="Proteomes" id="UP000765509">
    <property type="component" value="Unassembled WGS sequence"/>
</dbReference>
<accession>A0A9Q3EM35</accession>
<evidence type="ECO:0000313" key="3">
    <source>
        <dbReference type="Proteomes" id="UP000765509"/>
    </source>
</evidence>
<feature type="region of interest" description="Disordered" evidence="1">
    <location>
        <begin position="1"/>
        <end position="22"/>
    </location>
</feature>
<comment type="caution">
    <text evidence="2">The sequence shown here is derived from an EMBL/GenBank/DDBJ whole genome shotgun (WGS) entry which is preliminary data.</text>
</comment>
<keyword evidence="3" id="KW-1185">Reference proteome</keyword>